<feature type="compositionally biased region" description="Basic and acidic residues" evidence="1">
    <location>
        <begin position="24"/>
        <end position="37"/>
    </location>
</feature>
<feature type="compositionally biased region" description="Polar residues" evidence="1">
    <location>
        <begin position="71"/>
        <end position="100"/>
    </location>
</feature>
<feature type="region of interest" description="Disordered" evidence="1">
    <location>
        <begin position="20"/>
        <end position="124"/>
    </location>
</feature>
<keyword evidence="2" id="KW-0732">Signal</keyword>
<proteinExistence type="predicted"/>
<feature type="compositionally biased region" description="Low complexity" evidence="1">
    <location>
        <begin position="43"/>
        <end position="54"/>
    </location>
</feature>
<evidence type="ECO:0000256" key="1">
    <source>
        <dbReference type="SAM" id="MobiDB-lite"/>
    </source>
</evidence>
<protein>
    <submittedName>
        <fullName evidence="3">Uncharacterized protein</fullName>
    </submittedName>
</protein>
<dbReference type="Proteomes" id="UP001139411">
    <property type="component" value="Unassembled WGS sequence"/>
</dbReference>
<feature type="signal peptide" evidence="2">
    <location>
        <begin position="1"/>
        <end position="21"/>
    </location>
</feature>
<reference evidence="3" key="1">
    <citation type="submission" date="2022-01" db="EMBL/GenBank/DDBJ databases">
        <title>Novel species in genus Dyadobacter.</title>
        <authorList>
            <person name="Ma C."/>
        </authorList>
    </citation>
    <scope>NUCLEOTIDE SEQUENCE</scope>
    <source>
        <strain evidence="3">CY357</strain>
    </source>
</reference>
<dbReference type="EMBL" id="JAKFFV010000002">
    <property type="protein sequence ID" value="MCF2497044.1"/>
    <property type="molecule type" value="Genomic_DNA"/>
</dbReference>
<organism evidence="3 4">
    <name type="scientific">Dyadobacter chenhuakuii</name>
    <dbReference type="NCBI Taxonomy" id="2909339"/>
    <lineage>
        <taxon>Bacteria</taxon>
        <taxon>Pseudomonadati</taxon>
        <taxon>Bacteroidota</taxon>
        <taxon>Cytophagia</taxon>
        <taxon>Cytophagales</taxon>
        <taxon>Spirosomataceae</taxon>
        <taxon>Dyadobacter</taxon>
    </lineage>
</organism>
<gene>
    <name evidence="3" type="ORF">L0661_01910</name>
</gene>
<evidence type="ECO:0000313" key="4">
    <source>
        <dbReference type="Proteomes" id="UP001139411"/>
    </source>
</evidence>
<sequence>MRRLKILMILMVLAAPTIAFSQSRDNKTESKRSERTFQKKSSRLSSSTDTSDVSAIVKDSSNAESGPILNDNGTVSTNGTINGRSSTGRPDADTTTSYSVKRNKKTIRSGGAAMPDTTKRRSRP</sequence>
<feature type="chain" id="PRO_5040812204" evidence="2">
    <location>
        <begin position="22"/>
        <end position="124"/>
    </location>
</feature>
<name>A0A9X1QC13_9BACT</name>
<evidence type="ECO:0000313" key="3">
    <source>
        <dbReference type="EMBL" id="MCF2497044.1"/>
    </source>
</evidence>
<dbReference type="AlphaFoldDB" id="A0A9X1QC13"/>
<dbReference type="RefSeq" id="WP_235161392.1">
    <property type="nucleotide sequence ID" value="NZ_JAKFFV010000002.1"/>
</dbReference>
<comment type="caution">
    <text evidence="3">The sequence shown here is derived from an EMBL/GenBank/DDBJ whole genome shotgun (WGS) entry which is preliminary data.</text>
</comment>
<accession>A0A9X1QC13</accession>
<evidence type="ECO:0000256" key="2">
    <source>
        <dbReference type="SAM" id="SignalP"/>
    </source>
</evidence>